<comment type="subcellular location">
    <subcellularLocation>
        <location evidence="1">Nucleus</location>
    </subcellularLocation>
</comment>
<evidence type="ECO:0000259" key="10">
    <source>
        <dbReference type="PROSITE" id="PS51032"/>
    </source>
</evidence>
<dbReference type="PANTHER" id="PTHR31657:SF78">
    <property type="entry name" value="ETHYLENE-RESPONSIVE TRANSCRIPTION FACTOR ERF060"/>
    <property type="match status" value="1"/>
</dbReference>
<evidence type="ECO:0000256" key="6">
    <source>
        <dbReference type="ARBA" id="ARBA00023163"/>
    </source>
</evidence>
<evidence type="ECO:0000256" key="2">
    <source>
        <dbReference type="ARBA" id="ARBA00022745"/>
    </source>
</evidence>
<accession>A0A6A1VBT0</accession>
<feature type="region of interest" description="Disordered" evidence="9">
    <location>
        <begin position="34"/>
        <end position="56"/>
    </location>
</feature>
<comment type="caution">
    <text evidence="11">The sequence shown here is derived from an EMBL/GenBank/DDBJ whole genome shotgun (WGS) entry which is preliminary data.</text>
</comment>
<dbReference type="GO" id="GO:0003700">
    <property type="term" value="F:DNA-binding transcription factor activity"/>
    <property type="evidence" value="ECO:0007669"/>
    <property type="project" value="InterPro"/>
</dbReference>
<dbReference type="InterPro" id="IPR051758">
    <property type="entry name" value="ERF/AP2-like"/>
</dbReference>
<organism evidence="11 12">
    <name type="scientific">Morella rubra</name>
    <name type="common">Chinese bayberry</name>
    <dbReference type="NCBI Taxonomy" id="262757"/>
    <lineage>
        <taxon>Eukaryota</taxon>
        <taxon>Viridiplantae</taxon>
        <taxon>Streptophyta</taxon>
        <taxon>Embryophyta</taxon>
        <taxon>Tracheophyta</taxon>
        <taxon>Spermatophyta</taxon>
        <taxon>Magnoliopsida</taxon>
        <taxon>eudicotyledons</taxon>
        <taxon>Gunneridae</taxon>
        <taxon>Pentapetalae</taxon>
        <taxon>rosids</taxon>
        <taxon>fabids</taxon>
        <taxon>Fagales</taxon>
        <taxon>Myricaceae</taxon>
        <taxon>Morella</taxon>
    </lineage>
</organism>
<dbReference type="InterPro" id="IPR016177">
    <property type="entry name" value="DNA-bd_dom_sf"/>
</dbReference>
<evidence type="ECO:0000256" key="9">
    <source>
        <dbReference type="SAM" id="MobiDB-lite"/>
    </source>
</evidence>
<dbReference type="SMART" id="SM00380">
    <property type="entry name" value="AP2"/>
    <property type="match status" value="1"/>
</dbReference>
<evidence type="ECO:0000313" key="11">
    <source>
        <dbReference type="EMBL" id="KAB1210279.1"/>
    </source>
</evidence>
<feature type="region of interest" description="Disordered" evidence="9">
    <location>
        <begin position="296"/>
        <end position="315"/>
    </location>
</feature>
<feature type="compositionally biased region" description="Low complexity" evidence="9">
    <location>
        <begin position="34"/>
        <end position="43"/>
    </location>
</feature>
<feature type="domain" description="AP2/ERF" evidence="10">
    <location>
        <begin position="179"/>
        <end position="236"/>
    </location>
</feature>
<comment type="similarity">
    <text evidence="8">Belongs to the AP2/ERF transcription factor family. ERF subfamily.</text>
</comment>
<keyword evidence="2" id="KW-0936">Ethylene signaling pathway</keyword>
<evidence type="ECO:0000256" key="4">
    <source>
        <dbReference type="ARBA" id="ARBA00023125"/>
    </source>
</evidence>
<keyword evidence="7" id="KW-0539">Nucleus</keyword>
<dbReference type="AlphaFoldDB" id="A0A6A1VBT0"/>
<dbReference type="EMBL" id="RXIC02000024">
    <property type="protein sequence ID" value="KAB1210279.1"/>
    <property type="molecule type" value="Genomic_DNA"/>
</dbReference>
<dbReference type="SUPFAM" id="SSF54171">
    <property type="entry name" value="DNA-binding domain"/>
    <property type="match status" value="1"/>
</dbReference>
<keyword evidence="12" id="KW-1185">Reference proteome</keyword>
<dbReference type="GO" id="GO:0005634">
    <property type="term" value="C:nucleus"/>
    <property type="evidence" value="ECO:0007669"/>
    <property type="project" value="UniProtKB-SubCell"/>
</dbReference>
<gene>
    <name evidence="11" type="ORF">CJ030_MR6G013326</name>
</gene>
<dbReference type="GO" id="GO:0000976">
    <property type="term" value="F:transcription cis-regulatory region binding"/>
    <property type="evidence" value="ECO:0007669"/>
    <property type="project" value="UniProtKB-ARBA"/>
</dbReference>
<keyword evidence="6" id="KW-0804">Transcription</keyword>
<dbReference type="Gene3D" id="3.30.730.10">
    <property type="entry name" value="AP2/ERF domain"/>
    <property type="match status" value="1"/>
</dbReference>
<evidence type="ECO:0000256" key="5">
    <source>
        <dbReference type="ARBA" id="ARBA00023159"/>
    </source>
</evidence>
<keyword evidence="4" id="KW-0238">DNA-binding</keyword>
<protein>
    <submittedName>
        <fullName evidence="11">Ethylene-responsive transcription factor RAP2-4</fullName>
    </submittedName>
</protein>
<evidence type="ECO:0000313" key="12">
    <source>
        <dbReference type="Proteomes" id="UP000516437"/>
    </source>
</evidence>
<keyword evidence="3" id="KW-0805">Transcription regulation</keyword>
<dbReference type="FunFam" id="3.30.730.10:FF:000001">
    <property type="entry name" value="Ethylene-responsive transcription factor 2"/>
    <property type="match status" value="1"/>
</dbReference>
<proteinExistence type="inferred from homology"/>
<dbReference type="InterPro" id="IPR036955">
    <property type="entry name" value="AP2/ERF_dom_sf"/>
</dbReference>
<dbReference type="Pfam" id="PF00847">
    <property type="entry name" value="AP2"/>
    <property type="match status" value="1"/>
</dbReference>
<name>A0A6A1VBT0_9ROSI</name>
<evidence type="ECO:0000256" key="3">
    <source>
        <dbReference type="ARBA" id="ARBA00023015"/>
    </source>
</evidence>
<evidence type="ECO:0000256" key="7">
    <source>
        <dbReference type="ARBA" id="ARBA00023242"/>
    </source>
</evidence>
<reference evidence="11 12" key="1">
    <citation type="journal article" date="2019" name="Plant Biotechnol. J.">
        <title>The red bayberry genome and genetic basis of sex determination.</title>
        <authorList>
            <person name="Jia H.M."/>
            <person name="Jia H.J."/>
            <person name="Cai Q.L."/>
            <person name="Wang Y."/>
            <person name="Zhao H.B."/>
            <person name="Yang W.F."/>
            <person name="Wang G.Y."/>
            <person name="Li Y.H."/>
            <person name="Zhan D.L."/>
            <person name="Shen Y.T."/>
            <person name="Niu Q.F."/>
            <person name="Chang L."/>
            <person name="Qiu J."/>
            <person name="Zhao L."/>
            <person name="Xie H.B."/>
            <person name="Fu W.Y."/>
            <person name="Jin J."/>
            <person name="Li X.W."/>
            <person name="Jiao Y."/>
            <person name="Zhou C.C."/>
            <person name="Tu T."/>
            <person name="Chai C.Y."/>
            <person name="Gao J.L."/>
            <person name="Fan L.J."/>
            <person name="van de Weg E."/>
            <person name="Wang J.Y."/>
            <person name="Gao Z.S."/>
        </authorList>
    </citation>
    <scope>NUCLEOTIDE SEQUENCE [LARGE SCALE GENOMIC DNA]</scope>
    <source>
        <tissue evidence="11">Leaves</tissue>
    </source>
</reference>
<dbReference type="CDD" id="cd00018">
    <property type="entry name" value="AP2"/>
    <property type="match status" value="1"/>
</dbReference>
<dbReference type="PANTHER" id="PTHR31657">
    <property type="entry name" value="ETHYLENE-RESPONSIVE TRANSCRIPTION FACTOR ERF061"/>
    <property type="match status" value="1"/>
</dbReference>
<dbReference type="PROSITE" id="PS51032">
    <property type="entry name" value="AP2_ERF"/>
    <property type="match status" value="1"/>
</dbReference>
<dbReference type="InterPro" id="IPR001471">
    <property type="entry name" value="AP2/ERF_dom"/>
</dbReference>
<sequence length="377" mass="41035">MAAAIDICNSSSRTIFSDPGEELMIALQPFMKSASPTSSFTPTPSSPPSPSSSSSFSTYPSYSYSSISASRPNLYPDFCSPSGTHMFSQGFSSHNQMGFEQAGAIGLNHLTPSQILQIQAQIQVQQQQKQQQVAAMASASLQNQRLSHFQHQNPHAQNFLSPKAIPMKHVGTPPKSTKLYRGVRQRHWGKWVAEIRLPKNRTRLWLGTFDTAEEAALAYDKAAYKLRGEFARLNFPHLKHQGAHISGDFGDYKPLHSSVDAKLQAICQSLANSQKQGKTVDPSLVSETKPAIAAPSDANSAFDVGSETGPLASSEDCKVEFSSSLSPDSSDESSSFAGSSSPESDITVVDFLDSQWEECENFSLEKYPSVEIDWAAI</sequence>
<feature type="region of interest" description="Disordered" evidence="9">
    <location>
        <begin position="322"/>
        <end position="344"/>
    </location>
</feature>
<evidence type="ECO:0000256" key="8">
    <source>
        <dbReference type="ARBA" id="ARBA00024343"/>
    </source>
</evidence>
<dbReference type="OrthoDB" id="663856at2759"/>
<dbReference type="Proteomes" id="UP000516437">
    <property type="component" value="Chromosome 6"/>
</dbReference>
<evidence type="ECO:0000256" key="1">
    <source>
        <dbReference type="ARBA" id="ARBA00004123"/>
    </source>
</evidence>
<dbReference type="GO" id="GO:0009873">
    <property type="term" value="P:ethylene-activated signaling pathway"/>
    <property type="evidence" value="ECO:0007669"/>
    <property type="project" value="UniProtKB-KW"/>
</dbReference>
<dbReference type="PRINTS" id="PR00367">
    <property type="entry name" value="ETHRSPELEMNT"/>
</dbReference>
<keyword evidence="5" id="KW-0010">Activator</keyword>